<dbReference type="RefSeq" id="XP_069210737.1">
    <property type="nucleotide sequence ID" value="XM_069350351.1"/>
</dbReference>
<keyword evidence="3" id="KW-1185">Reference proteome</keyword>
<proteinExistence type="predicted"/>
<organism evidence="2 3">
    <name type="scientific">Vanrija albida</name>
    <dbReference type="NCBI Taxonomy" id="181172"/>
    <lineage>
        <taxon>Eukaryota</taxon>
        <taxon>Fungi</taxon>
        <taxon>Dikarya</taxon>
        <taxon>Basidiomycota</taxon>
        <taxon>Agaricomycotina</taxon>
        <taxon>Tremellomycetes</taxon>
        <taxon>Trichosporonales</taxon>
        <taxon>Trichosporonaceae</taxon>
        <taxon>Vanrija</taxon>
    </lineage>
</organism>
<dbReference type="Proteomes" id="UP001565368">
    <property type="component" value="Unassembled WGS sequence"/>
</dbReference>
<reference evidence="2 3" key="1">
    <citation type="submission" date="2023-08" db="EMBL/GenBank/DDBJ databases">
        <title>Annotated Genome Sequence of Vanrija albida AlHP1.</title>
        <authorList>
            <person name="Herzog R."/>
        </authorList>
    </citation>
    <scope>NUCLEOTIDE SEQUENCE [LARGE SCALE GENOMIC DNA]</scope>
    <source>
        <strain evidence="2 3">AlHP1</strain>
    </source>
</reference>
<evidence type="ECO:0000313" key="2">
    <source>
        <dbReference type="EMBL" id="KAL1410793.1"/>
    </source>
</evidence>
<name>A0ABR3Q8W4_9TREE</name>
<comment type="caution">
    <text evidence="2">The sequence shown here is derived from an EMBL/GenBank/DDBJ whole genome shotgun (WGS) entry which is preliminary data.</text>
</comment>
<sequence>MLRSLARACGPSVLRAARPLPAAPRAALALPRAVPLPRPASTSAHPPHLPQQQQGADLRQAVEAELSTLRSKIAALGGGASPDASWLRPLSRDETVLVNMGQVPASPGAEVLALLDLDLRDVVTSAPGEKKVTPTGGVHVPLLAHIGHTEPAVPCYPLRDLFGARAPRVVGHIQDVLGAQVARSSAGKGPDTRRGLEASARDATLVAVVVPADGGFRDLAMPSALALFHLALHEGNGQDEAAL</sequence>
<feature type="region of interest" description="Disordered" evidence="1">
    <location>
        <begin position="36"/>
        <end position="56"/>
    </location>
</feature>
<dbReference type="GeneID" id="95982778"/>
<evidence type="ECO:0000313" key="3">
    <source>
        <dbReference type="Proteomes" id="UP001565368"/>
    </source>
</evidence>
<dbReference type="EMBL" id="JBBXJM010000002">
    <property type="protein sequence ID" value="KAL1410793.1"/>
    <property type="molecule type" value="Genomic_DNA"/>
</dbReference>
<evidence type="ECO:0000256" key="1">
    <source>
        <dbReference type="SAM" id="MobiDB-lite"/>
    </source>
</evidence>
<protein>
    <submittedName>
        <fullName evidence="2">Uncharacterized protein</fullName>
    </submittedName>
</protein>
<gene>
    <name evidence="2" type="ORF">Q8F55_001735</name>
</gene>
<accession>A0ABR3Q8W4</accession>